<dbReference type="EMBL" id="CM001221">
    <property type="protein sequence ID" value="AES98597.2"/>
    <property type="molecule type" value="Genomic_DNA"/>
</dbReference>
<evidence type="ECO:0000313" key="2">
    <source>
        <dbReference type="EnsemblPlants" id="AES98597"/>
    </source>
</evidence>
<evidence type="ECO:0000313" key="3">
    <source>
        <dbReference type="Proteomes" id="UP000002051"/>
    </source>
</evidence>
<proteinExistence type="predicted"/>
<dbReference type="Proteomes" id="UP000002051">
    <property type="component" value="Chromosome 5"/>
</dbReference>
<dbReference type="PaxDb" id="3880-AES98597"/>
<organism evidence="1 3">
    <name type="scientific">Medicago truncatula</name>
    <name type="common">Barrel medic</name>
    <name type="synonym">Medicago tribuloides</name>
    <dbReference type="NCBI Taxonomy" id="3880"/>
    <lineage>
        <taxon>Eukaryota</taxon>
        <taxon>Viridiplantae</taxon>
        <taxon>Streptophyta</taxon>
        <taxon>Embryophyta</taxon>
        <taxon>Tracheophyta</taxon>
        <taxon>Spermatophyta</taxon>
        <taxon>Magnoliopsida</taxon>
        <taxon>eudicotyledons</taxon>
        <taxon>Gunneridae</taxon>
        <taxon>Pentapetalae</taxon>
        <taxon>rosids</taxon>
        <taxon>fabids</taxon>
        <taxon>Fabales</taxon>
        <taxon>Fabaceae</taxon>
        <taxon>Papilionoideae</taxon>
        <taxon>50 kb inversion clade</taxon>
        <taxon>NPAAA clade</taxon>
        <taxon>Hologalegina</taxon>
        <taxon>IRL clade</taxon>
        <taxon>Trifolieae</taxon>
        <taxon>Medicago</taxon>
    </lineage>
</organism>
<reference evidence="1 3" key="2">
    <citation type="journal article" date="2014" name="BMC Genomics">
        <title>An improved genome release (version Mt4.0) for the model legume Medicago truncatula.</title>
        <authorList>
            <person name="Tang H."/>
            <person name="Krishnakumar V."/>
            <person name="Bidwell S."/>
            <person name="Rosen B."/>
            <person name="Chan A."/>
            <person name="Zhou S."/>
            <person name="Gentzbittel L."/>
            <person name="Childs K.L."/>
            <person name="Yandell M."/>
            <person name="Gundlach H."/>
            <person name="Mayer K.F."/>
            <person name="Schwartz D.C."/>
            <person name="Town C.D."/>
        </authorList>
    </citation>
    <scope>GENOME REANNOTATION</scope>
    <source>
        <strain evidence="2 3">cv. Jemalong A17</strain>
    </source>
</reference>
<accession>G7KE53</accession>
<protein>
    <submittedName>
        <fullName evidence="1 2">Uncharacterized protein</fullName>
    </submittedName>
</protein>
<dbReference type="EnsemblPlants" id="AES98597">
    <property type="protein sequence ID" value="AES98597"/>
    <property type="gene ID" value="MTR_5g070380"/>
</dbReference>
<dbReference type="AlphaFoldDB" id="G7KE53"/>
<gene>
    <name evidence="1" type="ordered locus">MTR_5g070380</name>
</gene>
<sequence length="180" mass="21148">MTRWFLKTGQFNTSTHFSHRPNYTSELSGLIRFSYAVRSMIHWKTLISDPTFVKLHLQQSSRKRHIAEIRYEASYNAVTFPLSHLLEKPALTLASNSYYQLECRERGRFVGSCNGLLCLLSYSYTSNHNRDETIFWFQIWNPATRIISKKSFVPKVKQAIGNRTMWCFSKDYVESLAWIC</sequence>
<keyword evidence="3" id="KW-1185">Reference proteome</keyword>
<dbReference type="HOGENOM" id="CLU_1498472_0_0_1"/>
<name>G7KE53_MEDTR</name>
<reference evidence="2" key="3">
    <citation type="submission" date="2015-04" db="UniProtKB">
        <authorList>
            <consortium name="EnsemblPlants"/>
        </authorList>
    </citation>
    <scope>IDENTIFICATION</scope>
    <source>
        <strain evidence="2">cv. Jemalong A17</strain>
    </source>
</reference>
<accession>A0A0C3XNL0</accession>
<reference evidence="1 3" key="1">
    <citation type="journal article" date="2011" name="Nature">
        <title>The Medicago genome provides insight into the evolution of rhizobial symbioses.</title>
        <authorList>
            <person name="Young N.D."/>
            <person name="Debelle F."/>
            <person name="Oldroyd G.E."/>
            <person name="Geurts R."/>
            <person name="Cannon S.B."/>
            <person name="Udvardi M.K."/>
            <person name="Benedito V.A."/>
            <person name="Mayer K.F."/>
            <person name="Gouzy J."/>
            <person name="Schoof H."/>
            <person name="Van de Peer Y."/>
            <person name="Proost S."/>
            <person name="Cook D.R."/>
            <person name="Meyers B.C."/>
            <person name="Spannagl M."/>
            <person name="Cheung F."/>
            <person name="De Mita S."/>
            <person name="Krishnakumar V."/>
            <person name="Gundlach H."/>
            <person name="Zhou S."/>
            <person name="Mudge J."/>
            <person name="Bharti A.K."/>
            <person name="Murray J.D."/>
            <person name="Naoumkina M.A."/>
            <person name="Rosen B."/>
            <person name="Silverstein K.A."/>
            <person name="Tang H."/>
            <person name="Rombauts S."/>
            <person name="Zhao P.X."/>
            <person name="Zhou P."/>
            <person name="Barbe V."/>
            <person name="Bardou P."/>
            <person name="Bechner M."/>
            <person name="Bellec A."/>
            <person name="Berger A."/>
            <person name="Berges H."/>
            <person name="Bidwell S."/>
            <person name="Bisseling T."/>
            <person name="Choisne N."/>
            <person name="Couloux A."/>
            <person name="Denny R."/>
            <person name="Deshpande S."/>
            <person name="Dai X."/>
            <person name="Doyle J.J."/>
            <person name="Dudez A.M."/>
            <person name="Farmer A.D."/>
            <person name="Fouteau S."/>
            <person name="Franken C."/>
            <person name="Gibelin C."/>
            <person name="Gish J."/>
            <person name="Goldstein S."/>
            <person name="Gonzalez A.J."/>
            <person name="Green P.J."/>
            <person name="Hallab A."/>
            <person name="Hartog M."/>
            <person name="Hua A."/>
            <person name="Humphray S.J."/>
            <person name="Jeong D.H."/>
            <person name="Jing Y."/>
            <person name="Jocker A."/>
            <person name="Kenton S.M."/>
            <person name="Kim D.J."/>
            <person name="Klee K."/>
            <person name="Lai H."/>
            <person name="Lang C."/>
            <person name="Lin S."/>
            <person name="Macmil S.L."/>
            <person name="Magdelenat G."/>
            <person name="Matthews L."/>
            <person name="McCorrison J."/>
            <person name="Monaghan E.L."/>
            <person name="Mun J.H."/>
            <person name="Najar F.Z."/>
            <person name="Nicholson C."/>
            <person name="Noirot C."/>
            <person name="O'Bleness M."/>
            <person name="Paule C.R."/>
            <person name="Poulain J."/>
            <person name="Prion F."/>
            <person name="Qin B."/>
            <person name="Qu C."/>
            <person name="Retzel E.F."/>
            <person name="Riddle C."/>
            <person name="Sallet E."/>
            <person name="Samain S."/>
            <person name="Samson N."/>
            <person name="Sanders I."/>
            <person name="Saurat O."/>
            <person name="Scarpelli C."/>
            <person name="Schiex T."/>
            <person name="Segurens B."/>
            <person name="Severin A.J."/>
            <person name="Sherrier D.J."/>
            <person name="Shi R."/>
            <person name="Sims S."/>
            <person name="Singer S.R."/>
            <person name="Sinharoy S."/>
            <person name="Sterck L."/>
            <person name="Viollet A."/>
            <person name="Wang B.B."/>
            <person name="Wang K."/>
            <person name="Wang M."/>
            <person name="Wang X."/>
            <person name="Warfsmann J."/>
            <person name="Weissenbach J."/>
            <person name="White D.D."/>
            <person name="White J.D."/>
            <person name="Wiley G.B."/>
            <person name="Wincker P."/>
            <person name="Xing Y."/>
            <person name="Yang L."/>
            <person name="Yao Z."/>
            <person name="Ying F."/>
            <person name="Zhai J."/>
            <person name="Zhou L."/>
            <person name="Zuber A."/>
            <person name="Denarie J."/>
            <person name="Dixon R.A."/>
            <person name="May G.D."/>
            <person name="Schwartz D.C."/>
            <person name="Rogers J."/>
            <person name="Quetier F."/>
            <person name="Town C.D."/>
            <person name="Roe B.A."/>
        </authorList>
    </citation>
    <scope>NUCLEOTIDE SEQUENCE [LARGE SCALE GENOMIC DNA]</scope>
    <source>
        <strain evidence="1">A17</strain>
        <strain evidence="2 3">cv. Jemalong A17</strain>
    </source>
</reference>
<evidence type="ECO:0000313" key="1">
    <source>
        <dbReference type="EMBL" id="AES98597.2"/>
    </source>
</evidence>